<keyword evidence="2" id="KW-1185">Reference proteome</keyword>
<reference evidence="1" key="1">
    <citation type="submission" date="2022-10" db="EMBL/GenBank/DDBJ databases">
        <title>Genome Sequence of Xylaria curta.</title>
        <authorList>
            <person name="Buettner E."/>
        </authorList>
    </citation>
    <scope>NUCLEOTIDE SEQUENCE</scope>
    <source>
        <strain evidence="1">Babe10</strain>
    </source>
</reference>
<accession>A0ACC1N5T8</accession>
<comment type="caution">
    <text evidence="1">The sequence shown here is derived from an EMBL/GenBank/DDBJ whole genome shotgun (WGS) entry which is preliminary data.</text>
</comment>
<evidence type="ECO:0000313" key="1">
    <source>
        <dbReference type="EMBL" id="KAJ2974267.1"/>
    </source>
</evidence>
<name>A0ACC1N5T8_9PEZI</name>
<evidence type="ECO:0000313" key="2">
    <source>
        <dbReference type="Proteomes" id="UP001143856"/>
    </source>
</evidence>
<dbReference type="EMBL" id="JAPDGR010002775">
    <property type="protein sequence ID" value="KAJ2974267.1"/>
    <property type="molecule type" value="Genomic_DNA"/>
</dbReference>
<gene>
    <name evidence="1" type="ORF">NUW58_g8713</name>
</gene>
<dbReference type="Proteomes" id="UP001143856">
    <property type="component" value="Unassembled WGS sequence"/>
</dbReference>
<proteinExistence type="predicted"/>
<organism evidence="1 2">
    <name type="scientific">Xylaria curta</name>
    <dbReference type="NCBI Taxonomy" id="42375"/>
    <lineage>
        <taxon>Eukaryota</taxon>
        <taxon>Fungi</taxon>
        <taxon>Dikarya</taxon>
        <taxon>Ascomycota</taxon>
        <taxon>Pezizomycotina</taxon>
        <taxon>Sordariomycetes</taxon>
        <taxon>Xylariomycetidae</taxon>
        <taxon>Xylariales</taxon>
        <taxon>Xylariaceae</taxon>
        <taxon>Xylaria</taxon>
    </lineage>
</organism>
<protein>
    <submittedName>
        <fullName evidence="1">Uncharacterized protein</fullName>
    </submittedName>
</protein>
<sequence length="343" mass="37491">MSDTQLSPILPHLNYASPPVTPPPRAHATSSPSDSINPTPSHQRSHSSVSFSIPRRPVNGGFVFEPSRSATSTPQRPQPARTRDSKSPSPSPSPAPPPAAMEHLVERVANAMLERDKLQEKIDDVVEKQYTFASSRPSSARGQASSNLSQGGEPLRQQNLKRMVKMEPMPEIPALPPNAPSFSERVSSDHVQSTPTQPPSRTRYEANSSRKIVGRAPPPPLPLRFRPPLRKKKSFSRVSSWLFPAGGGHKKEMSLDSFTNAPRPVADGQGFYQVAQLEPHRRSSFDTESTVSDWTVEEQTTLTSLSPTSVASPRSMAGPSLGRPFGLQEPIRFQCRTNVGVAF</sequence>